<name>A0A1B7KVC7_PARTM</name>
<dbReference type="GO" id="GO:0004888">
    <property type="term" value="F:transmembrane signaling receptor activity"/>
    <property type="evidence" value="ECO:0007669"/>
    <property type="project" value="InterPro"/>
</dbReference>
<evidence type="ECO:0000256" key="5">
    <source>
        <dbReference type="ARBA" id="ARBA00029447"/>
    </source>
</evidence>
<dbReference type="SUPFAM" id="SSF58104">
    <property type="entry name" value="Methyl-accepting chemotaxis protein (MCP) signaling domain"/>
    <property type="match status" value="1"/>
</dbReference>
<feature type="domain" description="Methyl-accepting transducer" evidence="9">
    <location>
        <begin position="285"/>
        <end position="521"/>
    </location>
</feature>
<dbReference type="InterPro" id="IPR007891">
    <property type="entry name" value="CHASE3"/>
</dbReference>
<feature type="domain" description="HAMP" evidence="10">
    <location>
        <begin position="213"/>
        <end position="266"/>
    </location>
</feature>
<dbReference type="Pfam" id="PF00672">
    <property type="entry name" value="HAMP"/>
    <property type="match status" value="1"/>
</dbReference>
<dbReference type="PRINTS" id="PR00260">
    <property type="entry name" value="CHEMTRNSDUCR"/>
</dbReference>
<evidence type="ECO:0000313" key="12">
    <source>
        <dbReference type="Proteomes" id="UP000078290"/>
    </source>
</evidence>
<comment type="subcellular location">
    <subcellularLocation>
        <location evidence="1">Cell membrane</location>
    </subcellularLocation>
</comment>
<dbReference type="Pfam" id="PF05227">
    <property type="entry name" value="CHASE3"/>
    <property type="match status" value="1"/>
</dbReference>
<comment type="similarity">
    <text evidence="5">Belongs to the methyl-accepting chemotaxis (MCP) protein family.</text>
</comment>
<dbReference type="PANTHER" id="PTHR32089:SF112">
    <property type="entry name" value="LYSOZYME-LIKE PROTEIN-RELATED"/>
    <property type="match status" value="1"/>
</dbReference>
<proteinExistence type="inferred from homology"/>
<evidence type="ECO:0000256" key="3">
    <source>
        <dbReference type="ARBA" id="ARBA00023136"/>
    </source>
</evidence>
<dbReference type="PROSITE" id="PS50111">
    <property type="entry name" value="CHEMOTAXIS_TRANSDUC_2"/>
    <property type="match status" value="1"/>
</dbReference>
<evidence type="ECO:0000256" key="4">
    <source>
        <dbReference type="ARBA" id="ARBA00023224"/>
    </source>
</evidence>
<keyword evidence="8" id="KW-0812">Transmembrane</keyword>
<protein>
    <submittedName>
        <fullName evidence="11">Chemotaxis protein</fullName>
    </submittedName>
</protein>
<dbReference type="GO" id="GO:0007165">
    <property type="term" value="P:signal transduction"/>
    <property type="evidence" value="ECO:0007669"/>
    <property type="project" value="UniProtKB-KW"/>
</dbReference>
<dbReference type="SMART" id="SM00304">
    <property type="entry name" value="HAMP"/>
    <property type="match status" value="1"/>
</dbReference>
<dbReference type="PROSITE" id="PS50885">
    <property type="entry name" value="HAMP"/>
    <property type="match status" value="1"/>
</dbReference>
<keyword evidence="7" id="KW-0175">Coiled coil</keyword>
<feature type="transmembrane region" description="Helical" evidence="8">
    <location>
        <begin position="185"/>
        <end position="211"/>
    </location>
</feature>
<evidence type="ECO:0000256" key="7">
    <source>
        <dbReference type="SAM" id="Coils"/>
    </source>
</evidence>
<feature type="coiled-coil region" evidence="7">
    <location>
        <begin position="82"/>
        <end position="113"/>
    </location>
</feature>
<dbReference type="GO" id="GO:0005886">
    <property type="term" value="C:plasma membrane"/>
    <property type="evidence" value="ECO:0007669"/>
    <property type="project" value="UniProtKB-SubCell"/>
</dbReference>
<dbReference type="InterPro" id="IPR003660">
    <property type="entry name" value="HAMP_dom"/>
</dbReference>
<dbReference type="InterPro" id="IPR004090">
    <property type="entry name" value="Chemotax_Me-accpt_rcpt"/>
</dbReference>
<keyword evidence="2" id="KW-1003">Cell membrane</keyword>
<dbReference type="CDD" id="cd06225">
    <property type="entry name" value="HAMP"/>
    <property type="match status" value="1"/>
</dbReference>
<dbReference type="RefSeq" id="WP_064550452.1">
    <property type="nucleotide sequence ID" value="NZ_LXMA01000003.1"/>
</dbReference>
<sequence>MMELLKIRRRFTIRQKVWITFLIIGFLFFLTVGIFYYGIIVINRAYDDFLNRRMVVLRNSEHIQLQALQQINSLRAFLISGNQQYIRDMESANKELENILNDTKKIVKNNEEQSRIRKIQLLNKGFINSSKYAIDYRDDNAPVQLISSLADFSNKFANDILLESKKLSSLEEKLLEKQISRNSHLVIQLLSILILVCIFVALLFLFIGWMVSRMIVKPVVMVSNAVQKIASGDLTLGPIQVNNKDEIGELAQSFNDMARNLRHLIQEVSGNAEQVASFSHELTTTAEQTRTATEQIVATMQEVSAGAYKQIENIENNSQIIQEMSLAIQQIANHAQIVSSKAIEASKKSAEGRKAIEMLVQQMTLINQTVSSLSNVVKELGMHSREINQIIEVITELSEQTHLLALNAAIEAARAGDHGRGFAVVADAVRKLAEQSAQSAQQVSLLISKIQQETNRVVISMEDVTKEVGSGIQLVNFVDESFVHIYNTVSDATTQIQNVSSAVTHVVSGTEQIVQSMKQVKSITESAHLGVQGVSAATEEQLASMQEVSAAAYTLSQMAEKLQMLIRNFKV</sequence>
<dbReference type="Proteomes" id="UP000078290">
    <property type="component" value="Unassembled WGS sequence"/>
</dbReference>
<keyword evidence="3 8" id="KW-0472">Membrane</keyword>
<organism evidence="11 12">
    <name type="scientific">Parageobacillus thermoglucosidasius</name>
    <name type="common">Geobacillus thermoglucosidasius</name>
    <dbReference type="NCBI Taxonomy" id="1426"/>
    <lineage>
        <taxon>Bacteria</taxon>
        <taxon>Bacillati</taxon>
        <taxon>Bacillota</taxon>
        <taxon>Bacilli</taxon>
        <taxon>Bacillales</taxon>
        <taxon>Anoxybacillaceae</taxon>
        <taxon>Parageobacillus</taxon>
    </lineage>
</organism>
<reference evidence="12" key="1">
    <citation type="submission" date="2016-05" db="EMBL/GenBank/DDBJ databases">
        <authorList>
            <person name="Wang W."/>
            <person name="Zhu L."/>
        </authorList>
    </citation>
    <scope>NUCLEOTIDE SEQUENCE [LARGE SCALE GENOMIC DNA]</scope>
    <source>
        <strain evidence="12">W-2</strain>
    </source>
</reference>
<dbReference type="AlphaFoldDB" id="A0A1B7KVC7"/>
<accession>A0A1B7KVC7</accession>
<dbReference type="CDD" id="cd11386">
    <property type="entry name" value="MCP_signal"/>
    <property type="match status" value="1"/>
</dbReference>
<dbReference type="Gene3D" id="6.10.340.10">
    <property type="match status" value="1"/>
</dbReference>
<keyword evidence="4 6" id="KW-0807">Transducer</keyword>
<dbReference type="Gene3D" id="1.10.287.950">
    <property type="entry name" value="Methyl-accepting chemotaxis protein"/>
    <property type="match status" value="1"/>
</dbReference>
<evidence type="ECO:0000256" key="8">
    <source>
        <dbReference type="SAM" id="Phobius"/>
    </source>
</evidence>
<dbReference type="PANTHER" id="PTHR32089">
    <property type="entry name" value="METHYL-ACCEPTING CHEMOTAXIS PROTEIN MCPB"/>
    <property type="match status" value="1"/>
</dbReference>
<feature type="transmembrane region" description="Helical" evidence="8">
    <location>
        <begin position="21"/>
        <end position="42"/>
    </location>
</feature>
<evidence type="ECO:0000256" key="1">
    <source>
        <dbReference type="ARBA" id="ARBA00004236"/>
    </source>
</evidence>
<evidence type="ECO:0000256" key="6">
    <source>
        <dbReference type="PROSITE-ProRule" id="PRU00284"/>
    </source>
</evidence>
<comment type="caution">
    <text evidence="11">The sequence shown here is derived from an EMBL/GenBank/DDBJ whole genome shotgun (WGS) entry which is preliminary data.</text>
</comment>
<dbReference type="InterPro" id="IPR004089">
    <property type="entry name" value="MCPsignal_dom"/>
</dbReference>
<dbReference type="EMBL" id="LXMA01000003">
    <property type="protein sequence ID" value="OAT74048.1"/>
    <property type="molecule type" value="Genomic_DNA"/>
</dbReference>
<dbReference type="SMART" id="SM00283">
    <property type="entry name" value="MA"/>
    <property type="match status" value="1"/>
</dbReference>
<dbReference type="Pfam" id="PF00015">
    <property type="entry name" value="MCPsignal"/>
    <property type="match status" value="1"/>
</dbReference>
<evidence type="ECO:0000259" key="10">
    <source>
        <dbReference type="PROSITE" id="PS50885"/>
    </source>
</evidence>
<evidence type="ECO:0000256" key="2">
    <source>
        <dbReference type="ARBA" id="ARBA00022475"/>
    </source>
</evidence>
<gene>
    <name evidence="11" type="ORF">A7K69_16605</name>
</gene>
<dbReference type="GO" id="GO:0006935">
    <property type="term" value="P:chemotaxis"/>
    <property type="evidence" value="ECO:0007669"/>
    <property type="project" value="InterPro"/>
</dbReference>
<evidence type="ECO:0000259" key="9">
    <source>
        <dbReference type="PROSITE" id="PS50111"/>
    </source>
</evidence>
<keyword evidence="8" id="KW-1133">Transmembrane helix</keyword>
<evidence type="ECO:0000313" key="11">
    <source>
        <dbReference type="EMBL" id="OAT74048.1"/>
    </source>
</evidence>
<dbReference type="OrthoDB" id="107771at2"/>